<organism evidence="1 2">
    <name type="scientific">Pleurodeles waltl</name>
    <name type="common">Iberian ribbed newt</name>
    <dbReference type="NCBI Taxonomy" id="8319"/>
    <lineage>
        <taxon>Eukaryota</taxon>
        <taxon>Metazoa</taxon>
        <taxon>Chordata</taxon>
        <taxon>Craniata</taxon>
        <taxon>Vertebrata</taxon>
        <taxon>Euteleostomi</taxon>
        <taxon>Amphibia</taxon>
        <taxon>Batrachia</taxon>
        <taxon>Caudata</taxon>
        <taxon>Salamandroidea</taxon>
        <taxon>Salamandridae</taxon>
        <taxon>Pleurodelinae</taxon>
        <taxon>Pleurodeles</taxon>
    </lineage>
</organism>
<comment type="caution">
    <text evidence="1">The sequence shown here is derived from an EMBL/GenBank/DDBJ whole genome shotgun (WGS) entry which is preliminary data.</text>
</comment>
<proteinExistence type="predicted"/>
<reference evidence="1" key="1">
    <citation type="journal article" date="2022" name="bioRxiv">
        <title>Sequencing and chromosome-scale assembly of the giantPleurodeles waltlgenome.</title>
        <authorList>
            <person name="Brown T."/>
            <person name="Elewa A."/>
            <person name="Iarovenko S."/>
            <person name="Subramanian E."/>
            <person name="Araus A.J."/>
            <person name="Petzold A."/>
            <person name="Susuki M."/>
            <person name="Suzuki K.-i.T."/>
            <person name="Hayashi T."/>
            <person name="Toyoda A."/>
            <person name="Oliveira C."/>
            <person name="Osipova E."/>
            <person name="Leigh N.D."/>
            <person name="Simon A."/>
            <person name="Yun M.H."/>
        </authorList>
    </citation>
    <scope>NUCLEOTIDE SEQUENCE</scope>
    <source>
        <strain evidence="1">20211129_DDA</strain>
        <tissue evidence="1">Liver</tissue>
    </source>
</reference>
<keyword evidence="2" id="KW-1185">Reference proteome</keyword>
<dbReference type="Proteomes" id="UP001066276">
    <property type="component" value="Chromosome 8"/>
</dbReference>
<protein>
    <submittedName>
        <fullName evidence="1">Uncharacterized protein</fullName>
    </submittedName>
</protein>
<evidence type="ECO:0000313" key="1">
    <source>
        <dbReference type="EMBL" id="KAJ1120436.1"/>
    </source>
</evidence>
<dbReference type="AlphaFoldDB" id="A0AAV7NX12"/>
<accession>A0AAV7NX12</accession>
<evidence type="ECO:0000313" key="2">
    <source>
        <dbReference type="Proteomes" id="UP001066276"/>
    </source>
</evidence>
<sequence length="177" mass="19058">MITTAPLAAVTTLLDIGQLSVVHQRSLDERSLRSENHISHDGGAVSACALCFPSPARSMTEFVSSFSVLAPPSAAVNRVTGVSARRCYRGQTVYAAVSAERRAGWVACRQLFTLNRKRVGSCPAPSFAVVRSLLTERCPREGERLVEAARDAELEADNAQRSITPSTRSFHDSALVA</sequence>
<gene>
    <name evidence="1" type="ORF">NDU88_008601</name>
</gene>
<dbReference type="EMBL" id="JANPWB010000012">
    <property type="protein sequence ID" value="KAJ1120436.1"/>
    <property type="molecule type" value="Genomic_DNA"/>
</dbReference>
<name>A0AAV7NX12_PLEWA</name>